<dbReference type="OrthoDB" id="282446at2"/>
<dbReference type="Proteomes" id="UP000315471">
    <property type="component" value="Unassembled WGS sequence"/>
</dbReference>
<sequence length="65" mass="7107">MSSIHPAVANVLNSRNDANQQQVQMTLLAKQLDTQKQAGDAIHSMLEQAKQVQTQLADGHLDVKV</sequence>
<proteinExistence type="predicted"/>
<gene>
    <name evidence="1" type="ORF">Q31b_48740</name>
</gene>
<evidence type="ECO:0000313" key="1">
    <source>
        <dbReference type="EMBL" id="TWU36593.1"/>
    </source>
</evidence>
<reference evidence="1 2" key="1">
    <citation type="submission" date="2019-02" db="EMBL/GenBank/DDBJ databases">
        <title>Deep-cultivation of Planctomycetes and their phenomic and genomic characterization uncovers novel biology.</title>
        <authorList>
            <person name="Wiegand S."/>
            <person name="Jogler M."/>
            <person name="Boedeker C."/>
            <person name="Pinto D."/>
            <person name="Vollmers J."/>
            <person name="Rivas-Marin E."/>
            <person name="Kohn T."/>
            <person name="Peeters S.H."/>
            <person name="Heuer A."/>
            <person name="Rast P."/>
            <person name="Oberbeckmann S."/>
            <person name="Bunk B."/>
            <person name="Jeske O."/>
            <person name="Meyerdierks A."/>
            <person name="Storesund J.E."/>
            <person name="Kallscheuer N."/>
            <person name="Luecker S."/>
            <person name="Lage O.M."/>
            <person name="Pohl T."/>
            <person name="Merkel B.J."/>
            <person name="Hornburger P."/>
            <person name="Mueller R.-W."/>
            <person name="Bruemmer F."/>
            <person name="Labrenz M."/>
            <person name="Spormann A.M."/>
            <person name="Op Den Camp H."/>
            <person name="Overmann J."/>
            <person name="Amann R."/>
            <person name="Jetten M.S.M."/>
            <person name="Mascher T."/>
            <person name="Medema M.H."/>
            <person name="Devos D.P."/>
            <person name="Kaster A.-K."/>
            <person name="Ovreas L."/>
            <person name="Rohde M."/>
            <person name="Galperin M.Y."/>
            <person name="Jogler C."/>
        </authorList>
    </citation>
    <scope>NUCLEOTIDE SEQUENCE [LARGE SCALE GENOMIC DNA]</scope>
    <source>
        <strain evidence="1 2">Q31b</strain>
    </source>
</reference>
<organism evidence="1 2">
    <name type="scientific">Novipirellula aureliae</name>
    <dbReference type="NCBI Taxonomy" id="2527966"/>
    <lineage>
        <taxon>Bacteria</taxon>
        <taxon>Pseudomonadati</taxon>
        <taxon>Planctomycetota</taxon>
        <taxon>Planctomycetia</taxon>
        <taxon>Pirellulales</taxon>
        <taxon>Pirellulaceae</taxon>
        <taxon>Novipirellula</taxon>
    </lineage>
</organism>
<evidence type="ECO:0008006" key="3">
    <source>
        <dbReference type="Google" id="ProtNLM"/>
    </source>
</evidence>
<comment type="caution">
    <text evidence="1">The sequence shown here is derived from an EMBL/GenBank/DDBJ whole genome shotgun (WGS) entry which is preliminary data.</text>
</comment>
<keyword evidence="2" id="KW-1185">Reference proteome</keyword>
<protein>
    <recommendedName>
        <fullName evidence="3">Motility protein</fullName>
    </recommendedName>
</protein>
<dbReference type="EMBL" id="SJPY01000008">
    <property type="protein sequence ID" value="TWU36593.1"/>
    <property type="molecule type" value="Genomic_DNA"/>
</dbReference>
<dbReference type="AlphaFoldDB" id="A0A5C6DH15"/>
<name>A0A5C6DH15_9BACT</name>
<dbReference type="RefSeq" id="WP_146602009.1">
    <property type="nucleotide sequence ID" value="NZ_SJPY01000008.1"/>
</dbReference>
<evidence type="ECO:0000313" key="2">
    <source>
        <dbReference type="Proteomes" id="UP000315471"/>
    </source>
</evidence>
<accession>A0A5C6DH15</accession>